<dbReference type="InterPro" id="IPR036217">
    <property type="entry name" value="MethylDNA_cys_MeTrfase_DNAb"/>
</dbReference>
<dbReference type="GO" id="GO:0005737">
    <property type="term" value="C:cytoplasm"/>
    <property type="evidence" value="ECO:0007669"/>
    <property type="project" value="UniProtKB-SubCell"/>
</dbReference>
<reference evidence="15" key="3">
    <citation type="journal article" date="2019" name="Int. J. Syst. Evol. Microbiol.">
        <title>The Global Catalogue of Microorganisms (GCM) 10K type strain sequencing project: providing services to taxonomists for standard genome sequencing and annotation.</title>
        <authorList>
            <consortium name="The Broad Institute Genomics Platform"/>
            <consortium name="The Broad Institute Genome Sequencing Center for Infectious Disease"/>
            <person name="Wu L."/>
            <person name="Ma J."/>
        </authorList>
    </citation>
    <scope>NUCLEOTIDE SEQUENCE [LARGE SCALE GENOMIC DNA]</scope>
    <source>
        <strain evidence="15">CGMCC 1.11013</strain>
    </source>
</reference>
<dbReference type="CDD" id="cd06445">
    <property type="entry name" value="ATase"/>
    <property type="match status" value="1"/>
</dbReference>
<keyword evidence="7 9" id="KW-0234">DNA repair</keyword>
<evidence type="ECO:0000256" key="7">
    <source>
        <dbReference type="ARBA" id="ARBA00023204"/>
    </source>
</evidence>
<dbReference type="EC" id="2.1.1.63" evidence="9"/>
<comment type="subcellular location">
    <subcellularLocation>
        <location evidence="9">Cytoplasm</location>
    </subcellularLocation>
</comment>
<keyword evidence="5 9" id="KW-0808">Transferase</keyword>
<dbReference type="STRING" id="1071679.BG57_12845"/>
<dbReference type="InterPro" id="IPR036388">
    <property type="entry name" value="WH-like_DNA-bd_sf"/>
</dbReference>
<evidence type="ECO:0000256" key="4">
    <source>
        <dbReference type="ARBA" id="ARBA00022603"/>
    </source>
</evidence>
<dbReference type="Pfam" id="PF02870">
    <property type="entry name" value="Methyltransf_1N"/>
    <property type="match status" value="1"/>
</dbReference>
<feature type="domain" description="Methylated-DNA-[protein]-cysteine S-methyltransferase DNA binding" evidence="10">
    <location>
        <begin position="82"/>
        <end position="161"/>
    </location>
</feature>
<dbReference type="NCBIfam" id="TIGR00589">
    <property type="entry name" value="ogt"/>
    <property type="match status" value="1"/>
</dbReference>
<evidence type="ECO:0000313" key="15">
    <source>
        <dbReference type="Proteomes" id="UP000597138"/>
    </source>
</evidence>
<dbReference type="HAMAP" id="MF_00772">
    <property type="entry name" value="OGT"/>
    <property type="match status" value="1"/>
</dbReference>
<gene>
    <name evidence="12" type="primary">ogt</name>
    <name evidence="13" type="ORF">BG57_12845</name>
    <name evidence="12" type="ORF">GCM10010985_54310</name>
</gene>
<evidence type="ECO:0000259" key="10">
    <source>
        <dbReference type="Pfam" id="PF01035"/>
    </source>
</evidence>
<dbReference type="GO" id="GO:0003908">
    <property type="term" value="F:methylated-DNA-[protein]-cysteine S-methyltransferase activity"/>
    <property type="evidence" value="ECO:0007669"/>
    <property type="project" value="UniProtKB-UniRule"/>
</dbReference>
<dbReference type="InterPro" id="IPR014048">
    <property type="entry name" value="MethylDNA_cys_MeTrfase_DNA-bd"/>
</dbReference>
<name>A0A069P2B4_9BURK</name>
<evidence type="ECO:0000313" key="12">
    <source>
        <dbReference type="EMBL" id="GGD92710.1"/>
    </source>
</evidence>
<organism evidence="13 14">
    <name type="scientific">Caballeronia grimmiae</name>
    <dbReference type="NCBI Taxonomy" id="1071679"/>
    <lineage>
        <taxon>Bacteria</taxon>
        <taxon>Pseudomonadati</taxon>
        <taxon>Pseudomonadota</taxon>
        <taxon>Betaproteobacteria</taxon>
        <taxon>Burkholderiales</taxon>
        <taxon>Burkholderiaceae</taxon>
        <taxon>Caballeronia</taxon>
    </lineage>
</organism>
<dbReference type="GO" id="GO:0032259">
    <property type="term" value="P:methylation"/>
    <property type="evidence" value="ECO:0007669"/>
    <property type="project" value="UniProtKB-KW"/>
</dbReference>
<evidence type="ECO:0000256" key="8">
    <source>
        <dbReference type="ARBA" id="ARBA00049348"/>
    </source>
</evidence>
<dbReference type="InterPro" id="IPR008332">
    <property type="entry name" value="MethylG_MeTrfase_N"/>
</dbReference>
<dbReference type="InterPro" id="IPR001497">
    <property type="entry name" value="MethylDNA_cys_MeTrfase_AS"/>
</dbReference>
<keyword evidence="6 9" id="KW-0227">DNA damage</keyword>
<dbReference type="Gene3D" id="3.30.160.70">
    <property type="entry name" value="Methylated DNA-protein cysteine methyltransferase domain"/>
    <property type="match status" value="1"/>
</dbReference>
<comment type="similarity">
    <text evidence="2 9">Belongs to the MGMT family.</text>
</comment>
<comment type="function">
    <text evidence="9">Involved in the cellular defense against the biological effects of O6-methylguanine (O6-MeG) and O4-methylthymine (O4-MeT) in DNA. Repairs the methylated nucleobase in DNA by stoichiometrically transferring the methyl group to a cysteine residue in the enzyme. This is a suicide reaction: the enzyme is irreversibly inactivated.</text>
</comment>
<evidence type="ECO:0000256" key="5">
    <source>
        <dbReference type="ARBA" id="ARBA00022679"/>
    </source>
</evidence>
<reference evidence="12" key="4">
    <citation type="submission" date="2024-05" db="EMBL/GenBank/DDBJ databases">
        <authorList>
            <person name="Sun Q."/>
            <person name="Zhou Y."/>
        </authorList>
    </citation>
    <scope>NUCLEOTIDE SEQUENCE</scope>
    <source>
        <strain evidence="12">CGMCC 1.11013</strain>
    </source>
</reference>
<reference evidence="12" key="1">
    <citation type="journal article" date="2014" name="Int. J. Syst. Evol. Microbiol.">
        <title>Complete genome of a new Firmicutes species belonging to the dominant human colonic microbiota ('Ruminococcus bicirculans') reveals two chromosomes and a selective capacity to utilize plant glucans.</title>
        <authorList>
            <consortium name="NISC Comparative Sequencing Program"/>
            <person name="Wegmann U."/>
            <person name="Louis P."/>
            <person name="Goesmann A."/>
            <person name="Henrissat B."/>
            <person name="Duncan S.H."/>
            <person name="Flint H.J."/>
        </authorList>
    </citation>
    <scope>NUCLEOTIDE SEQUENCE</scope>
    <source>
        <strain evidence="12">CGMCC 1.11013</strain>
    </source>
</reference>
<dbReference type="FunFam" id="1.10.10.10:FF:000214">
    <property type="entry name" value="Methylated-DNA--protein-cysteine methyltransferase"/>
    <property type="match status" value="1"/>
</dbReference>
<keyword evidence="15" id="KW-1185">Reference proteome</keyword>
<evidence type="ECO:0000256" key="3">
    <source>
        <dbReference type="ARBA" id="ARBA00022490"/>
    </source>
</evidence>
<protein>
    <recommendedName>
        <fullName evidence="9">Methylated-DNA--protein-cysteine methyltransferase</fullName>
        <ecNumber evidence="9">2.1.1.63</ecNumber>
    </recommendedName>
    <alternativeName>
        <fullName evidence="9">6-O-methylguanine-DNA methyltransferase</fullName>
        <shortName evidence="9">MGMT</shortName>
    </alternativeName>
    <alternativeName>
        <fullName evidence="9">O-6-methylguanine-DNA-alkyltransferase</fullName>
    </alternativeName>
</protein>
<dbReference type="EMBL" id="BMEG01000013">
    <property type="protein sequence ID" value="GGD92710.1"/>
    <property type="molecule type" value="Genomic_DNA"/>
</dbReference>
<dbReference type="SUPFAM" id="SSF46767">
    <property type="entry name" value="Methylated DNA-protein cysteine methyltransferase, C-terminal domain"/>
    <property type="match status" value="1"/>
</dbReference>
<dbReference type="Proteomes" id="UP000027439">
    <property type="component" value="Unassembled WGS sequence"/>
</dbReference>
<dbReference type="InterPro" id="IPR036631">
    <property type="entry name" value="MGMT_N_sf"/>
</dbReference>
<proteinExistence type="inferred from homology"/>
<dbReference type="PROSITE" id="PS00374">
    <property type="entry name" value="MGMT"/>
    <property type="match status" value="1"/>
</dbReference>
<dbReference type="InterPro" id="IPR023546">
    <property type="entry name" value="MGMT"/>
</dbReference>
<keyword evidence="4 9" id="KW-0489">Methyltransferase</keyword>
<dbReference type="EMBL" id="JFHE01000022">
    <property type="protein sequence ID" value="KDR31481.1"/>
    <property type="molecule type" value="Genomic_DNA"/>
</dbReference>
<comment type="catalytic activity">
    <reaction evidence="1 9">
        <text>a 4-O-methyl-thymidine in DNA + L-cysteinyl-[protein] = a thymidine in DNA + S-methyl-L-cysteinyl-[protein]</text>
        <dbReference type="Rhea" id="RHEA:53428"/>
        <dbReference type="Rhea" id="RHEA-COMP:10131"/>
        <dbReference type="Rhea" id="RHEA-COMP:10132"/>
        <dbReference type="Rhea" id="RHEA-COMP:13555"/>
        <dbReference type="Rhea" id="RHEA-COMP:13556"/>
        <dbReference type="ChEBI" id="CHEBI:29950"/>
        <dbReference type="ChEBI" id="CHEBI:82612"/>
        <dbReference type="ChEBI" id="CHEBI:137386"/>
        <dbReference type="ChEBI" id="CHEBI:137387"/>
        <dbReference type="EC" id="2.1.1.63"/>
    </reaction>
</comment>
<evidence type="ECO:0000256" key="2">
    <source>
        <dbReference type="ARBA" id="ARBA00008711"/>
    </source>
</evidence>
<dbReference type="RefSeq" id="WP_035967526.1">
    <property type="nucleotide sequence ID" value="NZ_BMEG01000013.1"/>
</dbReference>
<reference evidence="13 14" key="2">
    <citation type="submission" date="2014-03" db="EMBL/GenBank/DDBJ databases">
        <title>Draft Genome Sequences of Four Burkholderia Strains.</title>
        <authorList>
            <person name="Liu X.Y."/>
            <person name="Li C.X."/>
            <person name="Xu J.H."/>
        </authorList>
    </citation>
    <scope>NUCLEOTIDE SEQUENCE [LARGE SCALE GENOMIC DNA]</scope>
    <source>
        <strain evidence="13 14">R27</strain>
    </source>
</reference>
<sequence>MIDLRVSPSPLGPILYRAEDEHLTGLFFVGQKHFPKGVPQAMPDADRPAPRVIAQAQEEIAEYFAGERRAFSVPFRLHGTIFQQQVWELLSRIPFGDAWTYGDLARRLGLPSGASRAVGGANGRNPVAIIVPCHRVIGGDGELTGYAGGVDRKRSLLTLEGGPGREQLLLF</sequence>
<feature type="active site" description="Nucleophile; methyl group acceptor" evidence="9">
    <location>
        <position position="133"/>
    </location>
</feature>
<dbReference type="SUPFAM" id="SSF53155">
    <property type="entry name" value="Methylated DNA-protein cysteine methyltransferase domain"/>
    <property type="match status" value="1"/>
</dbReference>
<comment type="caution">
    <text evidence="13">The sequence shown here is derived from an EMBL/GenBank/DDBJ whole genome shotgun (WGS) entry which is preliminary data.</text>
</comment>
<dbReference type="Proteomes" id="UP000597138">
    <property type="component" value="Unassembled WGS sequence"/>
</dbReference>
<dbReference type="eggNOG" id="COG0350">
    <property type="taxonomic scope" value="Bacteria"/>
</dbReference>
<comment type="catalytic activity">
    <reaction evidence="8 9">
        <text>a 6-O-methyl-2'-deoxyguanosine in DNA + L-cysteinyl-[protein] = S-methyl-L-cysteinyl-[protein] + a 2'-deoxyguanosine in DNA</text>
        <dbReference type="Rhea" id="RHEA:24000"/>
        <dbReference type="Rhea" id="RHEA-COMP:10131"/>
        <dbReference type="Rhea" id="RHEA-COMP:10132"/>
        <dbReference type="Rhea" id="RHEA-COMP:11367"/>
        <dbReference type="Rhea" id="RHEA-COMP:11368"/>
        <dbReference type="ChEBI" id="CHEBI:29950"/>
        <dbReference type="ChEBI" id="CHEBI:82612"/>
        <dbReference type="ChEBI" id="CHEBI:85445"/>
        <dbReference type="ChEBI" id="CHEBI:85448"/>
        <dbReference type="EC" id="2.1.1.63"/>
    </reaction>
</comment>
<dbReference type="Pfam" id="PF01035">
    <property type="entry name" value="DNA_binding_1"/>
    <property type="match status" value="1"/>
</dbReference>
<evidence type="ECO:0000256" key="9">
    <source>
        <dbReference type="HAMAP-Rule" id="MF_00772"/>
    </source>
</evidence>
<evidence type="ECO:0000256" key="1">
    <source>
        <dbReference type="ARBA" id="ARBA00001286"/>
    </source>
</evidence>
<evidence type="ECO:0000259" key="11">
    <source>
        <dbReference type="Pfam" id="PF02870"/>
    </source>
</evidence>
<dbReference type="Gene3D" id="1.10.10.10">
    <property type="entry name" value="Winged helix-like DNA-binding domain superfamily/Winged helix DNA-binding domain"/>
    <property type="match status" value="1"/>
</dbReference>
<evidence type="ECO:0000313" key="13">
    <source>
        <dbReference type="EMBL" id="KDR31481.1"/>
    </source>
</evidence>
<evidence type="ECO:0000256" key="6">
    <source>
        <dbReference type="ARBA" id="ARBA00022763"/>
    </source>
</evidence>
<dbReference type="OrthoDB" id="9802228at2"/>
<dbReference type="PANTHER" id="PTHR10815:SF5">
    <property type="entry name" value="METHYLATED-DNA--PROTEIN-CYSTEINE METHYLTRANSFERASE"/>
    <property type="match status" value="1"/>
</dbReference>
<dbReference type="GO" id="GO:0006307">
    <property type="term" value="P:DNA alkylation repair"/>
    <property type="evidence" value="ECO:0007669"/>
    <property type="project" value="UniProtKB-UniRule"/>
</dbReference>
<comment type="miscellaneous">
    <text evidence="9">This enzyme catalyzes only one turnover and therefore is not strictly catalytic. According to one definition, an enzyme is a biocatalyst that acts repeatedly and over many reaction cycles.</text>
</comment>
<dbReference type="AlphaFoldDB" id="A0A069P2B4"/>
<dbReference type="PANTHER" id="PTHR10815">
    <property type="entry name" value="METHYLATED-DNA--PROTEIN-CYSTEINE METHYLTRANSFERASE"/>
    <property type="match status" value="1"/>
</dbReference>
<feature type="domain" description="Methylguanine DNA methyltransferase ribonuclease-like" evidence="11">
    <location>
        <begin position="8"/>
        <end position="76"/>
    </location>
</feature>
<evidence type="ECO:0000313" key="14">
    <source>
        <dbReference type="Proteomes" id="UP000027439"/>
    </source>
</evidence>
<keyword evidence="3 9" id="KW-0963">Cytoplasm</keyword>
<accession>A0A069P2B4</accession>